<accession>A0ABX5XGU6</accession>
<keyword evidence="2" id="KW-1185">Reference proteome</keyword>
<dbReference type="EMBL" id="CP036432">
    <property type="protein sequence ID" value="QDV81208.1"/>
    <property type="molecule type" value="Genomic_DNA"/>
</dbReference>
<gene>
    <name evidence="1" type="ORF">TBK1r_01230</name>
</gene>
<name>A0ABX5XGU6_9BACT</name>
<proteinExistence type="predicted"/>
<protein>
    <submittedName>
        <fullName evidence="1">Uncharacterized protein</fullName>
    </submittedName>
</protein>
<dbReference type="RefSeq" id="WP_145207045.1">
    <property type="nucleotide sequence ID" value="NZ_CP036432.1"/>
</dbReference>
<sequence length="427" mass="47642">MMETLNDRLQRFEINADVKAAADVDSLRGRTWLALTSSHLGTSTRLHAEVCRYISRSMIEARQAGHVLLVAAGSAIESWAVRAADLFSVPVIGVFVNDSATSNRSAGLQRRIEVCGDRTLSRDWVVVALADRVDCVFSRRKGNVERSLRLRLDRDHRPTVRVAVHDGSVDKTAQRAARDLMGCGAVGWYCRPSVTECVSDQGSRDSDCGVPRRLSAVCRSPQWATTRGQWLVHCTRVSQGPWPGQTDRQHRDGLLLGDTTLATITKRTPLDSLQRIVRMRRVVGSAIASDRAWPVVCFSEESLERLLSRRSYRPHLHRWDYEPYGVAIRKSAAIAAGAQSVIYGSAEQRKTIAETDRFRFQSVGTTYDWTQEREWRFAGDVDLDRLDRRDVRVFVADQADVSRVAGPFDVSVVGQIVQSAGRPSAHA</sequence>
<dbReference type="Proteomes" id="UP000318081">
    <property type="component" value="Chromosome"/>
</dbReference>
<evidence type="ECO:0000313" key="1">
    <source>
        <dbReference type="EMBL" id="QDV81208.1"/>
    </source>
</evidence>
<evidence type="ECO:0000313" key="2">
    <source>
        <dbReference type="Proteomes" id="UP000318081"/>
    </source>
</evidence>
<organism evidence="1 2">
    <name type="scientific">Stieleria magnilauensis</name>
    <dbReference type="NCBI Taxonomy" id="2527963"/>
    <lineage>
        <taxon>Bacteria</taxon>
        <taxon>Pseudomonadati</taxon>
        <taxon>Planctomycetota</taxon>
        <taxon>Planctomycetia</taxon>
        <taxon>Pirellulales</taxon>
        <taxon>Pirellulaceae</taxon>
        <taxon>Stieleria</taxon>
    </lineage>
</organism>
<reference evidence="1 2" key="1">
    <citation type="submission" date="2019-02" db="EMBL/GenBank/DDBJ databases">
        <title>Deep-cultivation of Planctomycetes and their phenomic and genomic characterization uncovers novel biology.</title>
        <authorList>
            <person name="Wiegand S."/>
            <person name="Jogler M."/>
            <person name="Boedeker C."/>
            <person name="Pinto D."/>
            <person name="Vollmers J."/>
            <person name="Rivas-Marin E."/>
            <person name="Kohn T."/>
            <person name="Peeters S.H."/>
            <person name="Heuer A."/>
            <person name="Rast P."/>
            <person name="Oberbeckmann S."/>
            <person name="Bunk B."/>
            <person name="Jeske O."/>
            <person name="Meyerdierks A."/>
            <person name="Storesund J.E."/>
            <person name="Kallscheuer N."/>
            <person name="Luecker S."/>
            <person name="Lage O.M."/>
            <person name="Pohl T."/>
            <person name="Merkel B.J."/>
            <person name="Hornburger P."/>
            <person name="Mueller R.-W."/>
            <person name="Bruemmer F."/>
            <person name="Labrenz M."/>
            <person name="Spormann A.M."/>
            <person name="Op den Camp H."/>
            <person name="Overmann J."/>
            <person name="Amann R."/>
            <person name="Jetten M.S.M."/>
            <person name="Mascher T."/>
            <person name="Medema M.H."/>
            <person name="Devos D.P."/>
            <person name="Kaster A.-K."/>
            <person name="Ovreas L."/>
            <person name="Rohde M."/>
            <person name="Galperin M.Y."/>
            <person name="Jogler C."/>
        </authorList>
    </citation>
    <scope>NUCLEOTIDE SEQUENCE [LARGE SCALE GENOMIC DNA]</scope>
    <source>
        <strain evidence="1 2">TBK1r</strain>
    </source>
</reference>